<dbReference type="Gene3D" id="3.30.160.60">
    <property type="entry name" value="Classic Zinc Finger"/>
    <property type="match status" value="1"/>
</dbReference>
<dbReference type="AlphaFoldDB" id="A0AB34J0K2"/>
<dbReference type="EMBL" id="JBGBPQ010000014">
    <property type="protein sequence ID" value="KAL1510947.1"/>
    <property type="molecule type" value="Genomic_DNA"/>
</dbReference>
<protein>
    <recommendedName>
        <fullName evidence="2">C2H2-type domain-containing protein</fullName>
    </recommendedName>
</protein>
<dbReference type="PROSITE" id="PS50157">
    <property type="entry name" value="ZINC_FINGER_C2H2_2"/>
    <property type="match status" value="1"/>
</dbReference>
<comment type="caution">
    <text evidence="3">The sequence shown here is derived from an EMBL/GenBank/DDBJ whole genome shotgun (WGS) entry which is preliminary data.</text>
</comment>
<keyword evidence="4" id="KW-1185">Reference proteome</keyword>
<gene>
    <name evidence="3" type="ORF">AB1Y20_005774</name>
</gene>
<keyword evidence="1" id="KW-0863">Zinc-finger</keyword>
<dbReference type="PROSITE" id="PS00028">
    <property type="entry name" value="ZINC_FINGER_C2H2_1"/>
    <property type="match status" value="1"/>
</dbReference>
<name>A0AB34J0K2_PRYPA</name>
<accession>A0AB34J0K2</accession>
<sequence length="301" mass="33429">MHPTTSPSTRYRCGYPGCTKRYASTDGVRKHARKTHTAWLKSVDEASLTRDRETESKPSTYCVMEVDDQKTFDGHNPSMQLMQCRDLYDESMPAHLRQASFAAATAISLSLHSGSSLLHPRMSHHPSILGCGLTPVNTSRQTLQRDFAQTESLARLSSGCPPDCCCSRPWSSESAAPPRMLPPLPELSQEFNQHMPQTEVMTQKRPSPTFELDDPLCQTPPMAPSTLGNDNKCLSPFELEEKRPSKLARVGNVPLKPEPVRFPGEPPSYASGHAFCDRDAPSVMPVNEADYFDFFEALLAM</sequence>
<dbReference type="InterPro" id="IPR013087">
    <property type="entry name" value="Znf_C2H2_type"/>
</dbReference>
<keyword evidence="1" id="KW-0479">Metal-binding</keyword>
<evidence type="ECO:0000256" key="1">
    <source>
        <dbReference type="PROSITE-ProRule" id="PRU00042"/>
    </source>
</evidence>
<keyword evidence="1" id="KW-0862">Zinc</keyword>
<evidence type="ECO:0000259" key="2">
    <source>
        <dbReference type="PROSITE" id="PS50157"/>
    </source>
</evidence>
<evidence type="ECO:0000313" key="3">
    <source>
        <dbReference type="EMBL" id="KAL1510947.1"/>
    </source>
</evidence>
<feature type="domain" description="C2H2-type" evidence="2">
    <location>
        <begin position="11"/>
        <end position="37"/>
    </location>
</feature>
<reference evidence="3 4" key="1">
    <citation type="journal article" date="2024" name="Science">
        <title>Giant polyketide synthase enzymes in the biosynthesis of giant marine polyether toxins.</title>
        <authorList>
            <person name="Fallon T.R."/>
            <person name="Shende V.V."/>
            <person name="Wierzbicki I.H."/>
            <person name="Pendleton A.L."/>
            <person name="Watervoot N.F."/>
            <person name="Auber R.P."/>
            <person name="Gonzalez D.J."/>
            <person name="Wisecaver J.H."/>
            <person name="Moore B.S."/>
        </authorList>
    </citation>
    <scope>NUCLEOTIDE SEQUENCE [LARGE SCALE GENOMIC DNA]</scope>
    <source>
        <strain evidence="3 4">12B1</strain>
    </source>
</reference>
<dbReference type="Proteomes" id="UP001515480">
    <property type="component" value="Unassembled WGS sequence"/>
</dbReference>
<proteinExistence type="predicted"/>
<dbReference type="GO" id="GO:0008270">
    <property type="term" value="F:zinc ion binding"/>
    <property type="evidence" value="ECO:0007669"/>
    <property type="project" value="UniProtKB-KW"/>
</dbReference>
<organism evidence="3 4">
    <name type="scientific">Prymnesium parvum</name>
    <name type="common">Toxic golden alga</name>
    <dbReference type="NCBI Taxonomy" id="97485"/>
    <lineage>
        <taxon>Eukaryota</taxon>
        <taxon>Haptista</taxon>
        <taxon>Haptophyta</taxon>
        <taxon>Prymnesiophyceae</taxon>
        <taxon>Prymnesiales</taxon>
        <taxon>Prymnesiaceae</taxon>
        <taxon>Prymnesium</taxon>
    </lineage>
</organism>
<evidence type="ECO:0000313" key="4">
    <source>
        <dbReference type="Proteomes" id="UP001515480"/>
    </source>
</evidence>